<comment type="function">
    <text evidence="5 6">Associates with the EF-Tu.GDP complex and induces the exchange of GDP to GTP. It remains bound to the aminoacyl-tRNA.EF-Tu.GTP complex up to the GTP hydrolysis stage on the ribosome.</text>
</comment>
<accession>A0A832QD97</accession>
<feature type="domain" description="Translation elongation factor EFTs/EF1B dimerisation" evidence="7">
    <location>
        <begin position="98"/>
        <end position="237"/>
    </location>
</feature>
<keyword evidence="4 6" id="KW-0648">Protein biosynthesis</keyword>
<evidence type="ECO:0000256" key="6">
    <source>
        <dbReference type="HAMAP-Rule" id="MF_00050"/>
    </source>
</evidence>
<evidence type="ECO:0000256" key="3">
    <source>
        <dbReference type="ARBA" id="ARBA00022768"/>
    </source>
</evidence>
<comment type="caution">
    <text evidence="6">Lacks conserved residue(s) required for the propagation of feature annotation.</text>
</comment>
<dbReference type="SUPFAM" id="SSF46934">
    <property type="entry name" value="UBA-like"/>
    <property type="match status" value="2"/>
</dbReference>
<dbReference type="EMBL" id="DUTP01000001">
    <property type="protein sequence ID" value="HHX99173.1"/>
    <property type="molecule type" value="Genomic_DNA"/>
</dbReference>
<reference evidence="8 9" key="1">
    <citation type="journal article" date="2020" name="Biotechnol. Biofuels">
        <title>New insights from the biogas microbiome by comprehensive genome-resolved metagenomics of nearly 1600 species originating from multiple anaerobic digesters.</title>
        <authorList>
            <person name="Campanaro S."/>
            <person name="Treu L."/>
            <person name="Rodriguez-R L.M."/>
            <person name="Kovalovszki A."/>
            <person name="Ziels R.M."/>
            <person name="Maus I."/>
            <person name="Zhu X."/>
            <person name="Kougias P.G."/>
            <person name="Basile A."/>
            <person name="Luo G."/>
            <person name="Schluter A."/>
            <person name="Konstantinidis K.T."/>
            <person name="Angelidaki I."/>
        </authorList>
    </citation>
    <scope>NUCLEOTIDE SEQUENCE [LARGE SCALE GENOMIC DNA]</scope>
    <source>
        <strain evidence="8">AS05jafATM_89</strain>
    </source>
</reference>
<dbReference type="FunFam" id="1.10.8.10:FF:000001">
    <property type="entry name" value="Elongation factor Ts"/>
    <property type="match status" value="1"/>
</dbReference>
<dbReference type="InterPro" id="IPR009060">
    <property type="entry name" value="UBA-like_sf"/>
</dbReference>
<evidence type="ECO:0000256" key="5">
    <source>
        <dbReference type="ARBA" id="ARBA00025453"/>
    </source>
</evidence>
<dbReference type="CDD" id="cd14275">
    <property type="entry name" value="UBA_EF-Ts"/>
    <property type="match status" value="1"/>
</dbReference>
<evidence type="ECO:0000313" key="8">
    <source>
        <dbReference type="EMBL" id="HHX99173.1"/>
    </source>
</evidence>
<dbReference type="Proteomes" id="UP000576550">
    <property type="component" value="Unassembled WGS sequence"/>
</dbReference>
<dbReference type="Gene3D" id="1.10.8.10">
    <property type="entry name" value="DNA helicase RuvA subunit, C-terminal domain"/>
    <property type="match status" value="2"/>
</dbReference>
<evidence type="ECO:0000256" key="4">
    <source>
        <dbReference type="ARBA" id="ARBA00022917"/>
    </source>
</evidence>
<keyword evidence="6" id="KW-0963">Cytoplasm</keyword>
<comment type="caution">
    <text evidence="8">The sequence shown here is derived from an EMBL/GenBank/DDBJ whole genome shotgun (WGS) entry which is preliminary data.</text>
</comment>
<dbReference type="HAMAP" id="MF_00050">
    <property type="entry name" value="EF_Ts"/>
    <property type="match status" value="1"/>
</dbReference>
<dbReference type="GO" id="GO:0005737">
    <property type="term" value="C:cytoplasm"/>
    <property type="evidence" value="ECO:0007669"/>
    <property type="project" value="UniProtKB-SubCell"/>
</dbReference>
<evidence type="ECO:0000256" key="1">
    <source>
        <dbReference type="ARBA" id="ARBA00005532"/>
    </source>
</evidence>
<dbReference type="SUPFAM" id="SSF54713">
    <property type="entry name" value="Elongation factor Ts (EF-Ts), dimerisation domain"/>
    <property type="match status" value="1"/>
</dbReference>
<dbReference type="Pfam" id="PF00889">
    <property type="entry name" value="EF_TS"/>
    <property type="match status" value="1"/>
</dbReference>
<name>A0A832QD97_9BACT</name>
<dbReference type="InterPro" id="IPR001816">
    <property type="entry name" value="Transl_elong_EFTs/EF1B"/>
</dbReference>
<evidence type="ECO:0000259" key="7">
    <source>
        <dbReference type="Pfam" id="PF00889"/>
    </source>
</evidence>
<dbReference type="AlphaFoldDB" id="A0A832QD97"/>
<comment type="similarity">
    <text evidence="1 6">Belongs to the EF-Ts family.</text>
</comment>
<dbReference type="PANTHER" id="PTHR11741">
    <property type="entry name" value="ELONGATION FACTOR TS"/>
    <property type="match status" value="1"/>
</dbReference>
<evidence type="ECO:0000256" key="2">
    <source>
        <dbReference type="ARBA" id="ARBA00016956"/>
    </source>
</evidence>
<protein>
    <recommendedName>
        <fullName evidence="2 6">Elongation factor Ts</fullName>
        <shortName evidence="6">EF-Ts</shortName>
    </recommendedName>
</protein>
<dbReference type="InterPro" id="IPR014039">
    <property type="entry name" value="Transl_elong_EFTs/EF1B_dimer"/>
</dbReference>
<dbReference type="Gene3D" id="1.10.286.20">
    <property type="match status" value="1"/>
</dbReference>
<dbReference type="GO" id="GO:0003746">
    <property type="term" value="F:translation elongation factor activity"/>
    <property type="evidence" value="ECO:0007669"/>
    <property type="project" value="UniProtKB-UniRule"/>
</dbReference>
<dbReference type="Gene3D" id="3.30.479.20">
    <property type="entry name" value="Elongation factor Ts, dimerisation domain"/>
    <property type="match status" value="1"/>
</dbReference>
<dbReference type="InterPro" id="IPR036402">
    <property type="entry name" value="EF-Ts_dimer_sf"/>
</dbReference>
<comment type="subcellular location">
    <subcellularLocation>
        <location evidence="6">Cytoplasm</location>
    </subcellularLocation>
</comment>
<gene>
    <name evidence="6 8" type="primary">tsf</name>
    <name evidence="8" type="ORF">GX533_00595</name>
</gene>
<organism evidence="8 9">
    <name type="scientific">Candidatus Dojkabacteria bacterium</name>
    <dbReference type="NCBI Taxonomy" id="2099670"/>
    <lineage>
        <taxon>Bacteria</taxon>
        <taxon>Candidatus Dojkabacteria</taxon>
    </lineage>
</organism>
<evidence type="ECO:0000313" key="9">
    <source>
        <dbReference type="Proteomes" id="UP000576550"/>
    </source>
</evidence>
<keyword evidence="3 6" id="KW-0251">Elongation factor</keyword>
<dbReference type="PANTHER" id="PTHR11741:SF10">
    <property type="entry name" value="POLYPROTEIN OF EF-TS, CHLOROPLASTIC"/>
    <property type="match status" value="1"/>
</dbReference>
<proteinExistence type="inferred from homology"/>
<sequence>MAKVTINDIKDLREKTSAGMALCKEALVKSDGDMKKAIEYINKRSDVIGRLKNLTGAKIGHCKLAYEEAEKDFEKAVEIIKEKGWDNPIEGDVDGKVEGVIDAYVHGADRKLVALAEVTCKTDFVSKNDDFRDFVHEIALQVAAMKPQFVSKESIDEKVLKELEESFRKEVEAEKKPKEMVEKIVEGKMKKYLSEKCLLEQKWFKDESKTIKDLLDEATQKIGEPLTIKRILLWELGK</sequence>